<dbReference type="PANTHER" id="PTHR15486">
    <property type="entry name" value="ANCIENT UBIQUITOUS PROTEIN"/>
    <property type="match status" value="1"/>
</dbReference>
<comment type="caution">
    <text evidence="9">The sequence shown here is derived from an EMBL/GenBank/DDBJ whole genome shotgun (WGS) entry which is preliminary data.</text>
</comment>
<dbReference type="GO" id="GO:0010143">
    <property type="term" value="P:cutin biosynthetic process"/>
    <property type="evidence" value="ECO:0007669"/>
    <property type="project" value="TreeGrafter"/>
</dbReference>
<dbReference type="CDD" id="cd06551">
    <property type="entry name" value="LPLAT"/>
    <property type="match status" value="1"/>
</dbReference>
<keyword evidence="4 7" id="KW-0812">Transmembrane</keyword>
<feature type="domain" description="Phospholipid/glycerol acyltransferase" evidence="8">
    <location>
        <begin position="361"/>
        <end position="462"/>
    </location>
</feature>
<dbReference type="PANTHER" id="PTHR15486:SF0">
    <property type="entry name" value="GLYCEROL-3-PHOSPHATE ACYLTRANSFERASE 1"/>
    <property type="match status" value="1"/>
</dbReference>
<keyword evidence="3" id="KW-0808">Transferase</keyword>
<evidence type="ECO:0000256" key="5">
    <source>
        <dbReference type="ARBA" id="ARBA00022989"/>
    </source>
</evidence>
<dbReference type="Pfam" id="PF01553">
    <property type="entry name" value="Acyltransferase"/>
    <property type="match status" value="1"/>
</dbReference>
<dbReference type="Proteomes" id="UP001140949">
    <property type="component" value="Unassembled WGS sequence"/>
</dbReference>
<sequence>MAFFPMINLLKTAAQYWPFSCYRAARKIRNYVSFLHRSRPATCPSVAWCSTLVPAADEGGAGGGGGEASTIVVSDFCCSLLRGTSNSISTPFPYLMLVAFEGGSLLRALLLLLSYPLLCAIGYMSQQLISIKIMVFITFCGLKVKDMDLVARAVLPKFYLDNLHPNAYHELAALIMGAASARVVVLSTSLPRVMVAGFLKEYLGVDAEVVGIDLKVIEAEGGSYFTGLLLSSAGSTHDHVGSSYNKHVDHLPHSKEVYKEEMSTLTRGDKYPKPLIFHDSRLAFLPTPLSTLALFLFLPLLIPLSVARIFLGIVPPYKLIFPIAALTGTRFRVHGHLSSDHHDQSSSTSTLMSTKKEKKGVLYVCNHRTLLDPVMLATALRRPVPAVTYSVSPLSEAIAPMRTVRLTRNRETDAKTMVKLLEEGDLTLCPEGTTCREPYLLRFSPLFAEVAEKIVPVAMDAHGGWFYGTTASGSKSLDPLIFFMNPTPTYRVRVLEQLPEELTCAGGGRSGSEVANRIQKQLGEALGFECTSFTRKDKYMMLAGNEGGVVIRMQQPA</sequence>
<evidence type="ECO:0000259" key="8">
    <source>
        <dbReference type="SMART" id="SM00563"/>
    </source>
</evidence>
<dbReference type="SMART" id="SM00563">
    <property type="entry name" value="PlsC"/>
    <property type="match status" value="1"/>
</dbReference>
<accession>A0AAX6F241</accession>
<keyword evidence="6 7" id="KW-0472">Membrane</keyword>
<dbReference type="InterPro" id="IPR002123">
    <property type="entry name" value="Plipid/glycerol_acylTrfase"/>
</dbReference>
<dbReference type="InterPro" id="IPR056462">
    <property type="entry name" value="HAD_RAM2/GPAT1-8"/>
</dbReference>
<comment type="similarity">
    <text evidence="2">Belongs to the GPAT/DAPAT family.</text>
</comment>
<dbReference type="Pfam" id="PF23270">
    <property type="entry name" value="HAD_RAM2_N"/>
    <property type="match status" value="1"/>
</dbReference>
<evidence type="ECO:0000313" key="10">
    <source>
        <dbReference type="Proteomes" id="UP001140949"/>
    </source>
</evidence>
<dbReference type="GO" id="GO:0016791">
    <property type="term" value="F:phosphatase activity"/>
    <property type="evidence" value="ECO:0007669"/>
    <property type="project" value="TreeGrafter"/>
</dbReference>
<dbReference type="SUPFAM" id="SSF69593">
    <property type="entry name" value="Glycerol-3-phosphate (1)-acyltransferase"/>
    <property type="match status" value="1"/>
</dbReference>
<evidence type="ECO:0000313" key="9">
    <source>
        <dbReference type="EMBL" id="KAJ6810480.1"/>
    </source>
</evidence>
<evidence type="ECO:0000256" key="1">
    <source>
        <dbReference type="ARBA" id="ARBA00004141"/>
    </source>
</evidence>
<feature type="transmembrane region" description="Helical" evidence="7">
    <location>
        <begin position="282"/>
        <end position="302"/>
    </location>
</feature>
<feature type="transmembrane region" description="Helical" evidence="7">
    <location>
        <begin position="92"/>
        <end position="115"/>
    </location>
</feature>
<evidence type="ECO:0000256" key="4">
    <source>
        <dbReference type="ARBA" id="ARBA00022692"/>
    </source>
</evidence>
<name>A0AAX6F241_IRIPA</name>
<proteinExistence type="inferred from homology"/>
<evidence type="ECO:0000256" key="7">
    <source>
        <dbReference type="SAM" id="Phobius"/>
    </source>
</evidence>
<keyword evidence="10" id="KW-1185">Reference proteome</keyword>
<dbReference type="GO" id="GO:0016020">
    <property type="term" value="C:membrane"/>
    <property type="evidence" value="ECO:0007669"/>
    <property type="project" value="UniProtKB-SubCell"/>
</dbReference>
<protein>
    <submittedName>
        <fullName evidence="9">Glycerol-3-phosphate acyltransferase 1-like</fullName>
    </submittedName>
</protein>
<dbReference type="EMBL" id="JANAVB010032419">
    <property type="protein sequence ID" value="KAJ6810480.1"/>
    <property type="molecule type" value="Genomic_DNA"/>
</dbReference>
<dbReference type="GO" id="GO:0090447">
    <property type="term" value="F:glycerol-3-phosphate 2-O-acyltransferase activity"/>
    <property type="evidence" value="ECO:0007669"/>
    <property type="project" value="TreeGrafter"/>
</dbReference>
<evidence type="ECO:0000256" key="6">
    <source>
        <dbReference type="ARBA" id="ARBA00023136"/>
    </source>
</evidence>
<organism evidence="9 10">
    <name type="scientific">Iris pallida</name>
    <name type="common">Sweet iris</name>
    <dbReference type="NCBI Taxonomy" id="29817"/>
    <lineage>
        <taxon>Eukaryota</taxon>
        <taxon>Viridiplantae</taxon>
        <taxon>Streptophyta</taxon>
        <taxon>Embryophyta</taxon>
        <taxon>Tracheophyta</taxon>
        <taxon>Spermatophyta</taxon>
        <taxon>Magnoliopsida</taxon>
        <taxon>Liliopsida</taxon>
        <taxon>Asparagales</taxon>
        <taxon>Iridaceae</taxon>
        <taxon>Iridoideae</taxon>
        <taxon>Irideae</taxon>
        <taxon>Iris</taxon>
    </lineage>
</organism>
<keyword evidence="9" id="KW-0012">Acyltransferase</keyword>
<evidence type="ECO:0000256" key="2">
    <source>
        <dbReference type="ARBA" id="ARBA00007937"/>
    </source>
</evidence>
<reference evidence="9" key="2">
    <citation type="submission" date="2023-04" db="EMBL/GenBank/DDBJ databases">
        <authorList>
            <person name="Bruccoleri R.E."/>
            <person name="Oakeley E.J."/>
            <person name="Faust A.-M."/>
            <person name="Dessus-Babus S."/>
            <person name="Altorfer M."/>
            <person name="Burckhardt D."/>
            <person name="Oertli M."/>
            <person name="Naumann U."/>
            <person name="Petersen F."/>
            <person name="Wong J."/>
        </authorList>
    </citation>
    <scope>NUCLEOTIDE SEQUENCE</scope>
    <source>
        <strain evidence="9">GSM-AAB239-AS_SAM_17_03QT</strain>
        <tissue evidence="9">Leaf</tissue>
    </source>
</reference>
<keyword evidence="5 7" id="KW-1133">Transmembrane helix</keyword>
<evidence type="ECO:0000256" key="3">
    <source>
        <dbReference type="ARBA" id="ARBA00022679"/>
    </source>
</evidence>
<gene>
    <name evidence="9" type="ORF">M6B38_156520</name>
</gene>
<comment type="subcellular location">
    <subcellularLocation>
        <location evidence="1">Membrane</location>
        <topology evidence="1">Multi-pass membrane protein</topology>
    </subcellularLocation>
</comment>
<reference evidence="9" key="1">
    <citation type="journal article" date="2023" name="GigaByte">
        <title>Genome assembly of the bearded iris, Iris pallida Lam.</title>
        <authorList>
            <person name="Bruccoleri R.E."/>
            <person name="Oakeley E.J."/>
            <person name="Faust A.M.E."/>
            <person name="Altorfer M."/>
            <person name="Dessus-Babus S."/>
            <person name="Burckhardt D."/>
            <person name="Oertli M."/>
            <person name="Naumann U."/>
            <person name="Petersen F."/>
            <person name="Wong J."/>
        </authorList>
    </citation>
    <scope>NUCLEOTIDE SEQUENCE</scope>
    <source>
        <strain evidence="9">GSM-AAB239-AS_SAM_17_03QT</strain>
    </source>
</reference>
<dbReference type="AlphaFoldDB" id="A0AAX6F241"/>